<evidence type="ECO:0000256" key="1">
    <source>
        <dbReference type="ARBA" id="ARBA00022676"/>
    </source>
</evidence>
<dbReference type="Proteomes" id="UP000305451">
    <property type="component" value="Unassembled WGS sequence"/>
</dbReference>
<dbReference type="SUPFAM" id="SSF53756">
    <property type="entry name" value="UDP-Glycosyltransferase/glycogen phosphorylase"/>
    <property type="match status" value="1"/>
</dbReference>
<dbReference type="Gene3D" id="3.40.50.2000">
    <property type="entry name" value="Glycogen Phosphorylase B"/>
    <property type="match status" value="2"/>
</dbReference>
<dbReference type="AlphaFoldDB" id="A0A4V3RZ95"/>
<proteinExistence type="predicted"/>
<gene>
    <name evidence="3" type="ORF">E5162_09685</name>
</gene>
<keyword evidence="1" id="KW-0328">Glycosyltransferase</keyword>
<dbReference type="GO" id="GO:0005829">
    <property type="term" value="C:cytosol"/>
    <property type="evidence" value="ECO:0007669"/>
    <property type="project" value="TreeGrafter"/>
</dbReference>
<dbReference type="OrthoDB" id="9807356at2"/>
<dbReference type="GO" id="GO:0008713">
    <property type="term" value="F:ADP-heptose-lipopolysaccharide heptosyltransferase activity"/>
    <property type="evidence" value="ECO:0007669"/>
    <property type="project" value="TreeGrafter"/>
</dbReference>
<organism evidence="3 4">
    <name type="scientific">Marinicauda pacifica</name>
    <dbReference type="NCBI Taxonomy" id="1133559"/>
    <lineage>
        <taxon>Bacteria</taxon>
        <taxon>Pseudomonadati</taxon>
        <taxon>Pseudomonadota</taxon>
        <taxon>Alphaproteobacteria</taxon>
        <taxon>Maricaulales</taxon>
        <taxon>Maricaulaceae</taxon>
        <taxon>Marinicauda</taxon>
    </lineage>
</organism>
<dbReference type="PANTHER" id="PTHR30160">
    <property type="entry name" value="TETRAACYLDISACCHARIDE 4'-KINASE-RELATED"/>
    <property type="match status" value="1"/>
</dbReference>
<reference evidence="3 4" key="1">
    <citation type="journal article" date="2013" name="Int. J. Syst. Evol. Microbiol.">
        <title>Marinicauda pacifica gen. nov., sp. nov., a prosthecate alphaproteobacterium of the family Hyphomonadaceae isolated from deep seawater.</title>
        <authorList>
            <person name="Zhang X.Y."/>
            <person name="Li G.W."/>
            <person name="Wang C.S."/>
            <person name="Zhang Y.J."/>
            <person name="Xu X.W."/>
            <person name="Li H."/>
            <person name="Liu A."/>
            <person name="Liu C."/>
            <person name="Xie B.B."/>
            <person name="Qin Q.L."/>
            <person name="Xu Z."/>
            <person name="Chen X.L."/>
            <person name="Zhou B.C."/>
            <person name="Zhang Y.Z."/>
        </authorList>
    </citation>
    <scope>NUCLEOTIDE SEQUENCE [LARGE SCALE GENOMIC DNA]</scope>
    <source>
        <strain evidence="3 4">P-1 km-3</strain>
    </source>
</reference>
<dbReference type="InterPro" id="IPR002201">
    <property type="entry name" value="Glyco_trans_9"/>
</dbReference>
<dbReference type="GO" id="GO:0009244">
    <property type="term" value="P:lipopolysaccharide core region biosynthetic process"/>
    <property type="evidence" value="ECO:0007669"/>
    <property type="project" value="TreeGrafter"/>
</dbReference>
<dbReference type="CDD" id="cd03789">
    <property type="entry name" value="GT9_LPS_heptosyltransferase"/>
    <property type="match status" value="1"/>
</dbReference>
<dbReference type="RefSeq" id="WP_135945031.1">
    <property type="nucleotide sequence ID" value="NZ_BMEI01000002.1"/>
</dbReference>
<keyword evidence="2 3" id="KW-0808">Transferase</keyword>
<keyword evidence="4" id="KW-1185">Reference proteome</keyword>
<protein>
    <submittedName>
        <fullName evidence="3">Lipopolysaccharide heptosyltransferase family protein</fullName>
    </submittedName>
</protein>
<comment type="caution">
    <text evidence="3">The sequence shown here is derived from an EMBL/GenBank/DDBJ whole genome shotgun (WGS) entry which is preliminary data.</text>
</comment>
<evidence type="ECO:0000313" key="4">
    <source>
        <dbReference type="Proteomes" id="UP000305451"/>
    </source>
</evidence>
<dbReference type="PANTHER" id="PTHR30160:SF1">
    <property type="entry name" value="LIPOPOLYSACCHARIDE 1,2-N-ACETYLGLUCOSAMINETRANSFERASE-RELATED"/>
    <property type="match status" value="1"/>
</dbReference>
<sequence length="329" mass="35558">MTTDDMPSKEQVLILHDGDLTQTVRMLAAARRIRAYHPKARVTLLCGPDFEGLLKHCVYFNAVEPTLPDLAQKGFFERRKLARASQFDVVYDLDGGDAAQKVRRALSFSSTRWIRALPEPAGRGHPLDLVAARLGEAGLGQTHYALGEAPGPEVDWIDFVAKRSRTLEPAYFGLQGPYALFTPAGDDVKPALRWPKERWASLAHQILEAGIEPTIIGGPNAREVGRYIAHVAPGARDLTGRANLVQLAGLGRKANFAFGEDVGLLHLIVATGAPAVMFSPGEDAPHFDAPRGRHPTLLMHAPTLAQISVAEAVQAMRFAGGFANAPEAA</sequence>
<evidence type="ECO:0000313" key="3">
    <source>
        <dbReference type="EMBL" id="TGY93309.1"/>
    </source>
</evidence>
<name>A0A4V3RZ95_9PROT</name>
<accession>A0A4V3RZ95</accession>
<dbReference type="EMBL" id="SRXV01000002">
    <property type="protein sequence ID" value="TGY93309.1"/>
    <property type="molecule type" value="Genomic_DNA"/>
</dbReference>
<dbReference type="Pfam" id="PF01075">
    <property type="entry name" value="Glyco_transf_9"/>
    <property type="match status" value="1"/>
</dbReference>
<dbReference type="InterPro" id="IPR051199">
    <property type="entry name" value="LPS_LOS_Heptosyltrfase"/>
</dbReference>
<evidence type="ECO:0000256" key="2">
    <source>
        <dbReference type="ARBA" id="ARBA00022679"/>
    </source>
</evidence>